<feature type="signal peptide" evidence="1">
    <location>
        <begin position="1"/>
        <end position="24"/>
    </location>
</feature>
<feature type="chain" id="PRO_5024902475" evidence="1">
    <location>
        <begin position="25"/>
        <end position="114"/>
    </location>
</feature>
<reference evidence="3" key="1">
    <citation type="journal article" date="2011" name="Stand. Genomic Sci.">
        <title>Genome sequence of the filamentous, gliding Thiothrix nivea neotype strain (JP2(T)).</title>
        <authorList>
            <person name="Lapidus A."/>
            <person name="Nolan M."/>
            <person name="Lucas S."/>
            <person name="Glavina Del Rio T."/>
            <person name="Tice H."/>
            <person name="Cheng J.F."/>
            <person name="Tapia R."/>
            <person name="Han C."/>
            <person name="Goodwin L."/>
            <person name="Pitluck S."/>
            <person name="Liolios K."/>
            <person name="Pagani I."/>
            <person name="Ivanova N."/>
            <person name="Huntemann M."/>
            <person name="Mavromatis K."/>
            <person name="Mikhailova N."/>
            <person name="Pati A."/>
            <person name="Chen A."/>
            <person name="Palaniappan K."/>
            <person name="Land M."/>
            <person name="Brambilla E.M."/>
            <person name="Rohde M."/>
            <person name="Abt B."/>
            <person name="Verbarg S."/>
            <person name="Goker M."/>
            <person name="Bristow J."/>
            <person name="Eisen J.A."/>
            <person name="Markowitz V."/>
            <person name="Hugenholtz P."/>
            <person name="Kyrpides N.C."/>
            <person name="Klenk H.P."/>
            <person name="Woyke T."/>
        </authorList>
    </citation>
    <scope>NUCLEOTIDE SEQUENCE [LARGE SCALE GENOMIC DNA]</scope>
    <source>
        <strain evidence="3">ATCC 35100 / DSM 5205 / JP2</strain>
    </source>
</reference>
<evidence type="ECO:0000256" key="1">
    <source>
        <dbReference type="SAM" id="SignalP"/>
    </source>
</evidence>
<gene>
    <name evidence="2" type="ORF">Thini_1366</name>
</gene>
<proteinExistence type="predicted"/>
<dbReference type="AlphaFoldDB" id="A0A656HAE0"/>
<name>A0A656HAE0_THINJ</name>
<evidence type="ECO:0000313" key="3">
    <source>
        <dbReference type="Proteomes" id="UP000005317"/>
    </source>
</evidence>
<dbReference type="EMBL" id="JH651384">
    <property type="protein sequence ID" value="EIJ33971.1"/>
    <property type="molecule type" value="Genomic_DNA"/>
</dbReference>
<dbReference type="Proteomes" id="UP000005317">
    <property type="component" value="Unassembled WGS sequence"/>
</dbReference>
<evidence type="ECO:0000313" key="2">
    <source>
        <dbReference type="EMBL" id="EIJ33971.1"/>
    </source>
</evidence>
<accession>A0A656HAE0</accession>
<sequence precursor="true">MNSNKWLAILLSGILLSGIGTAFSAPEANDSNTAKAFIMTTLNNGPVMNAIELEIRQTDANNKLVEKTHKHTTVLALTPGTYMATAKMDNVTRYRQFSIIDQNLVNIVIAMDAQ</sequence>
<keyword evidence="1" id="KW-0732">Signal</keyword>
<protein>
    <submittedName>
        <fullName evidence="2">Uncharacterized protein</fullName>
    </submittedName>
</protein>
<organism evidence="2 3">
    <name type="scientific">Thiothrix nivea (strain ATCC 35100 / DSM 5205 / JP2)</name>
    <dbReference type="NCBI Taxonomy" id="870187"/>
    <lineage>
        <taxon>Bacteria</taxon>
        <taxon>Pseudomonadati</taxon>
        <taxon>Pseudomonadota</taxon>
        <taxon>Gammaproteobacteria</taxon>
        <taxon>Thiotrichales</taxon>
        <taxon>Thiotrichaceae</taxon>
        <taxon>Thiothrix</taxon>
    </lineage>
</organism>
<dbReference type="RefSeq" id="WP_002707917.1">
    <property type="nucleotide sequence ID" value="NZ_JH651384.1"/>
</dbReference>
<keyword evidence="3" id="KW-1185">Reference proteome</keyword>